<dbReference type="InterPro" id="IPR012885">
    <property type="entry name" value="F-box_Sdz-33"/>
</dbReference>
<proteinExistence type="predicted"/>
<dbReference type="AlphaFoldDB" id="E3M859"/>
<sequence length="236" mass="27590">MFCIRISRVVDVTVYGRYFNMSLMFYSDSVNQDALIHLDSNQPISAYFSLEIRTVRSSTPLYSFNNWLDQIKTVFCYNKPPTVVFWTGDERFEMESLKNAIKSVNQLYKGIQLKKLVKFIFRDDVSLDDMLSVNIESVIFSRSISEKQFIRFLKHWIRGSNPRLQYMKIPIDPTDLVNGKVYLNGINWIEISEESKEEIRQRHGISDIDMVQIRQGTLSPHPCNGHAHFLQYLASI</sequence>
<dbReference type="PANTHER" id="PTHR22899:SF0">
    <property type="entry name" value="F-BOX ASSOCIATED DOMAIN-CONTAINING PROTEIN-RELATED"/>
    <property type="match status" value="1"/>
</dbReference>
<keyword evidence="3" id="KW-1185">Reference proteome</keyword>
<evidence type="ECO:0000313" key="3">
    <source>
        <dbReference type="Proteomes" id="UP000008281"/>
    </source>
</evidence>
<accession>E3M859</accession>
<dbReference type="Proteomes" id="UP000008281">
    <property type="component" value="Unassembled WGS sequence"/>
</dbReference>
<feature type="domain" description="Sdz-33 F-box" evidence="1">
    <location>
        <begin position="118"/>
        <end position="169"/>
    </location>
</feature>
<evidence type="ECO:0000313" key="2">
    <source>
        <dbReference type="EMBL" id="EFO94474.1"/>
    </source>
</evidence>
<organism evidence="3">
    <name type="scientific">Caenorhabditis remanei</name>
    <name type="common">Caenorhabditis vulgaris</name>
    <dbReference type="NCBI Taxonomy" id="31234"/>
    <lineage>
        <taxon>Eukaryota</taxon>
        <taxon>Metazoa</taxon>
        <taxon>Ecdysozoa</taxon>
        <taxon>Nematoda</taxon>
        <taxon>Chromadorea</taxon>
        <taxon>Rhabditida</taxon>
        <taxon>Rhabditina</taxon>
        <taxon>Rhabditomorpha</taxon>
        <taxon>Rhabditoidea</taxon>
        <taxon>Rhabditidae</taxon>
        <taxon>Peloderinae</taxon>
        <taxon>Caenorhabditis</taxon>
    </lineage>
</organism>
<dbReference type="InterPro" id="IPR053222">
    <property type="entry name" value="Zygotic_Embryogenesis-Asso"/>
</dbReference>
<reference evidence="2" key="1">
    <citation type="submission" date="2007-07" db="EMBL/GenBank/DDBJ databases">
        <title>PCAP assembly of the Caenorhabditis remanei genome.</title>
        <authorList>
            <consortium name="The Caenorhabditis remanei Sequencing Consortium"/>
            <person name="Wilson R.K."/>
        </authorList>
    </citation>
    <scope>NUCLEOTIDE SEQUENCE [LARGE SCALE GENOMIC DNA]</scope>
    <source>
        <strain evidence="2">PB4641</strain>
    </source>
</reference>
<protein>
    <recommendedName>
        <fullName evidence="1">Sdz-33 F-box domain-containing protein</fullName>
    </recommendedName>
</protein>
<dbReference type="InParanoid" id="E3M859"/>
<name>E3M859_CAERE</name>
<evidence type="ECO:0000259" key="1">
    <source>
        <dbReference type="Pfam" id="PF07735"/>
    </source>
</evidence>
<gene>
    <name evidence="2" type="ORF">CRE_13408</name>
</gene>
<dbReference type="HOGENOM" id="CLU_028840_1_0_1"/>
<dbReference type="EMBL" id="DS268428">
    <property type="protein sequence ID" value="EFO94474.1"/>
    <property type="molecule type" value="Genomic_DNA"/>
</dbReference>
<dbReference type="Pfam" id="PF07735">
    <property type="entry name" value="FBA_2"/>
    <property type="match status" value="1"/>
</dbReference>
<dbReference type="PANTHER" id="PTHR22899">
    <property type="entry name" value="CYCLIN-RELATED F-BOX FAMILY"/>
    <property type="match status" value="1"/>
</dbReference>